<sequence length="455" mass="51517">MIGECQNYLVNVISALVAEKLVWKGCEAFLAYIGVFVSRDSTVKDIKTIRDFPNVFPEELPSLPPNREVKFDIELLLGTAPVSIAPYQMAPKKLMEFKAQLQELLDRGFIRPSVSLSGASVLFVKKKDGTIRMCINYWQLNKLTIKNKYPLLRIDNLFDQFQGASVFSKIDLCSRSARRGLHRRHSAESFEKLETVLTEAPVLIQPELGKEFVVYSDASYVGLSCVLMQDGRVMAYVISSKRMRTNYSLQNLAKLYISEIVRMHGVPVSTISNKDPRFTSRFWKKLHEALGSKDRLKAASDKQKSYSDLKRREIKYSVGDFMFLKVSPCKKVLRCYSFDPSHIVPIEEIEVRPDLTFEEEPIQIMDRDVKWAYIKLFAKPYQNEHAGLVVKLSVGLLKCTLTNEDSCTQGFSEAAIDGDVNATARSVIEKVAHLTSISLCFVNCYAAIKTVTSVI</sequence>
<dbReference type="Pfam" id="PF17919">
    <property type="entry name" value="RT_RNaseH_2"/>
    <property type="match status" value="1"/>
</dbReference>
<evidence type="ECO:0000313" key="3">
    <source>
        <dbReference type="RefSeq" id="XP_016707943.1"/>
    </source>
</evidence>
<dbReference type="AlphaFoldDB" id="A0A1U8L3N1"/>
<dbReference type="Proteomes" id="UP000818029">
    <property type="component" value="Chromosome A08"/>
</dbReference>
<dbReference type="STRING" id="3635.A0A1U8L3N1"/>
<name>A0A1U8L3N1_GOSHI</name>
<gene>
    <name evidence="3" type="primary">LOC107922189</name>
</gene>
<dbReference type="SUPFAM" id="SSF56672">
    <property type="entry name" value="DNA/RNA polymerases"/>
    <property type="match status" value="1"/>
</dbReference>
<reference evidence="2" key="1">
    <citation type="journal article" date="2020" name="Nat. Genet.">
        <title>Genomic diversifications of five Gossypium allopolyploid species and their impact on cotton improvement.</title>
        <authorList>
            <person name="Chen Z.J."/>
            <person name="Sreedasyam A."/>
            <person name="Ando A."/>
            <person name="Song Q."/>
            <person name="De Santiago L.M."/>
            <person name="Hulse-Kemp A.M."/>
            <person name="Ding M."/>
            <person name="Ye W."/>
            <person name="Kirkbride R.C."/>
            <person name="Jenkins J."/>
            <person name="Plott C."/>
            <person name="Lovell J."/>
            <person name="Lin Y.M."/>
            <person name="Vaughn R."/>
            <person name="Liu B."/>
            <person name="Simpson S."/>
            <person name="Scheffler B.E."/>
            <person name="Wen L."/>
            <person name="Saski C.A."/>
            <person name="Grover C.E."/>
            <person name="Hu G."/>
            <person name="Conover J.L."/>
            <person name="Carlson J.W."/>
            <person name="Shu S."/>
            <person name="Boston L.B."/>
            <person name="Williams M."/>
            <person name="Peterson D.G."/>
            <person name="McGee K."/>
            <person name="Jones D.C."/>
            <person name="Wendel J.F."/>
            <person name="Stelly D.M."/>
            <person name="Grimwood J."/>
            <person name="Schmutz J."/>
        </authorList>
    </citation>
    <scope>NUCLEOTIDE SEQUENCE [LARGE SCALE GENOMIC DNA]</scope>
    <source>
        <strain evidence="2">cv. TM-1</strain>
    </source>
</reference>
<proteinExistence type="predicted"/>
<feature type="domain" description="Reverse transcriptase/retrotransposon-derived protein RNase H-like" evidence="1">
    <location>
        <begin position="187"/>
        <end position="234"/>
    </location>
</feature>
<dbReference type="InterPro" id="IPR043502">
    <property type="entry name" value="DNA/RNA_pol_sf"/>
</dbReference>
<evidence type="ECO:0000313" key="2">
    <source>
        <dbReference type="Proteomes" id="UP000818029"/>
    </source>
</evidence>
<reference evidence="3" key="2">
    <citation type="submission" date="2025-08" db="UniProtKB">
        <authorList>
            <consortium name="RefSeq"/>
        </authorList>
    </citation>
    <scope>IDENTIFICATION</scope>
</reference>
<dbReference type="InterPro" id="IPR053134">
    <property type="entry name" value="RNA-dir_DNA_polymerase"/>
</dbReference>
<evidence type="ECO:0000259" key="1">
    <source>
        <dbReference type="Pfam" id="PF17919"/>
    </source>
</evidence>
<dbReference type="InterPro" id="IPR041577">
    <property type="entry name" value="RT_RNaseH_2"/>
</dbReference>
<dbReference type="PANTHER" id="PTHR24559">
    <property type="entry name" value="TRANSPOSON TY3-I GAG-POL POLYPROTEIN"/>
    <property type="match status" value="1"/>
</dbReference>
<protein>
    <recommendedName>
        <fullName evidence="1">Reverse transcriptase/retrotransposon-derived protein RNase H-like domain-containing protein</fullName>
    </recommendedName>
</protein>
<organism evidence="2 3">
    <name type="scientific">Gossypium hirsutum</name>
    <name type="common">Upland cotton</name>
    <name type="synonym">Gossypium mexicanum</name>
    <dbReference type="NCBI Taxonomy" id="3635"/>
    <lineage>
        <taxon>Eukaryota</taxon>
        <taxon>Viridiplantae</taxon>
        <taxon>Streptophyta</taxon>
        <taxon>Embryophyta</taxon>
        <taxon>Tracheophyta</taxon>
        <taxon>Spermatophyta</taxon>
        <taxon>Magnoliopsida</taxon>
        <taxon>eudicotyledons</taxon>
        <taxon>Gunneridae</taxon>
        <taxon>Pentapetalae</taxon>
        <taxon>rosids</taxon>
        <taxon>malvids</taxon>
        <taxon>Malvales</taxon>
        <taxon>Malvaceae</taxon>
        <taxon>Malvoideae</taxon>
        <taxon>Gossypium</taxon>
    </lineage>
</organism>
<dbReference type="Gene3D" id="3.10.10.10">
    <property type="entry name" value="HIV Type 1 Reverse Transcriptase, subunit A, domain 1"/>
    <property type="match status" value="1"/>
</dbReference>
<dbReference type="RefSeq" id="XP_016707943.1">
    <property type="nucleotide sequence ID" value="XM_016852454.1"/>
</dbReference>
<dbReference type="CDD" id="cd01647">
    <property type="entry name" value="RT_LTR"/>
    <property type="match status" value="1"/>
</dbReference>
<dbReference type="GeneID" id="107922189"/>
<keyword evidence="2" id="KW-1185">Reference proteome</keyword>
<accession>A0A1U8L3N1</accession>
<dbReference type="KEGG" id="ghi:107922189"/>
<dbReference type="PANTHER" id="PTHR24559:SF447">
    <property type="entry name" value="RNA-DIRECTED DNA POLYMERASE HOMOLOG"/>
    <property type="match status" value="1"/>
</dbReference>
<dbReference type="PaxDb" id="3635-A0A1U8L3N1"/>